<evidence type="ECO:0000313" key="1">
    <source>
        <dbReference type="EMBL" id="KKQ49588.1"/>
    </source>
</evidence>
<evidence type="ECO:0000313" key="2">
    <source>
        <dbReference type="Proteomes" id="UP000034366"/>
    </source>
</evidence>
<dbReference type="PATRIC" id="fig|1618592.3.peg.276"/>
<accession>A0A0G0I2S0</accession>
<gene>
    <name evidence="1" type="ORF">US67_C0013G0003</name>
</gene>
<sequence>MTEILPHCSEKVIQPRMQWNLVNKLAKDISFGAKEGGIEPSQIVFVGGFAAFLHAKMAIGNKAVNKWRGTEDVDMVITERGGTGKILAALQKSNEFQFIDSAPSHFVNKQTWRVQNKPQGYLTEPDRSTDVDVYFLDNKANKVIFNDRKISPYPDKFIANKVELVNFSRGLKKSSIAIPSVEDCLIMKLDVARVSDKLREKDIYDIISLFTVAEKRGIKESDLLRTIYDNTPESDRQKIKGELLKIFSGLTKCYQDDPIAVEGRVFLPSNVYVKSCRDVLNKFV</sequence>
<reference evidence="1 2" key="1">
    <citation type="journal article" date="2015" name="Nature">
        <title>rRNA introns, odd ribosomes, and small enigmatic genomes across a large radiation of phyla.</title>
        <authorList>
            <person name="Brown C.T."/>
            <person name="Hug L.A."/>
            <person name="Thomas B.C."/>
            <person name="Sharon I."/>
            <person name="Castelle C.J."/>
            <person name="Singh A."/>
            <person name="Wilkins M.J."/>
            <person name="Williams K.H."/>
            <person name="Banfield J.F."/>
        </authorList>
    </citation>
    <scope>NUCLEOTIDE SEQUENCE [LARGE SCALE GENOMIC DNA]</scope>
</reference>
<name>A0A0G0I2S0_9BACT</name>
<evidence type="ECO:0008006" key="3">
    <source>
        <dbReference type="Google" id="ProtNLM"/>
    </source>
</evidence>
<dbReference type="Proteomes" id="UP000034366">
    <property type="component" value="Unassembled WGS sequence"/>
</dbReference>
<comment type="caution">
    <text evidence="1">The sequence shown here is derived from an EMBL/GenBank/DDBJ whole genome shotgun (WGS) entry which is preliminary data.</text>
</comment>
<proteinExistence type="predicted"/>
<dbReference type="EMBL" id="LBTW01000013">
    <property type="protein sequence ID" value="KKQ49588.1"/>
    <property type="molecule type" value="Genomic_DNA"/>
</dbReference>
<dbReference type="AlphaFoldDB" id="A0A0G0I2S0"/>
<protein>
    <recommendedName>
        <fullName evidence="3">Nucleotidyl transferase AbiEii/AbiGii toxin family protein</fullName>
    </recommendedName>
</protein>
<organism evidence="1 2">
    <name type="scientific">Candidatus Woesebacteria bacterium GW2011_GWD1_38_10</name>
    <dbReference type="NCBI Taxonomy" id="1618592"/>
    <lineage>
        <taxon>Bacteria</taxon>
        <taxon>Candidatus Woeseibacteriota</taxon>
    </lineage>
</organism>